<sequence length="184" mass="20067">MMFSDSGVKKFEGTVAVATDGSRGIGKSIPDKLIEKGARIGTKTKFADVGLDNNKLDILDDSEESLFDVNSIGVIEALMHMAKMAEVQMYYNHSYSKTSAYNTSKYAVVGYVRSSSITPAVCNVRVNAATNLLVGFTFSSSTVDPLVEAMNAFPFVAMSDVVKGVFTFLYDESRNAHDGFIRWP</sequence>
<dbReference type="Proteomes" id="UP001473302">
    <property type="component" value="Unassembled WGS sequence"/>
</dbReference>
<dbReference type="SUPFAM" id="SSF51735">
    <property type="entry name" value="NAD(P)-binding Rossmann-fold domains"/>
    <property type="match status" value="1"/>
</dbReference>
<name>A0ABP9YRL0_9FUNG</name>
<evidence type="ECO:0000313" key="2">
    <source>
        <dbReference type="Proteomes" id="UP001473302"/>
    </source>
</evidence>
<reference evidence="1 2" key="1">
    <citation type="submission" date="2024-04" db="EMBL/GenBank/DDBJ databases">
        <title>genome sequences of Mucor flavus KT1a and Helicostylum pulchrum KT1b strains isolated from the surface of a dry-aged beef.</title>
        <authorList>
            <person name="Toyotome T."/>
            <person name="Hosono M."/>
            <person name="Torimaru M."/>
            <person name="Fukuda K."/>
            <person name="Mikami N."/>
        </authorList>
    </citation>
    <scope>NUCLEOTIDE SEQUENCE [LARGE SCALE GENOMIC DNA]</scope>
    <source>
        <strain evidence="1 2">KT1a</strain>
    </source>
</reference>
<dbReference type="EMBL" id="BAABUK010000005">
    <property type="protein sequence ID" value="GAA5809465.1"/>
    <property type="molecule type" value="Genomic_DNA"/>
</dbReference>
<organism evidence="1 2">
    <name type="scientific">Mucor flavus</name>
    <dbReference type="NCBI Taxonomy" id="439312"/>
    <lineage>
        <taxon>Eukaryota</taxon>
        <taxon>Fungi</taxon>
        <taxon>Fungi incertae sedis</taxon>
        <taxon>Mucoromycota</taxon>
        <taxon>Mucoromycotina</taxon>
        <taxon>Mucoromycetes</taxon>
        <taxon>Mucorales</taxon>
        <taxon>Mucorineae</taxon>
        <taxon>Mucoraceae</taxon>
        <taxon>Mucor</taxon>
    </lineage>
</organism>
<proteinExistence type="predicted"/>
<gene>
    <name evidence="1" type="ORF">MFLAVUS_002873</name>
</gene>
<dbReference type="PRINTS" id="PR00081">
    <property type="entry name" value="GDHRDH"/>
</dbReference>
<dbReference type="InterPro" id="IPR002347">
    <property type="entry name" value="SDR_fam"/>
</dbReference>
<keyword evidence="2" id="KW-1185">Reference proteome</keyword>
<dbReference type="InterPro" id="IPR036291">
    <property type="entry name" value="NAD(P)-bd_dom_sf"/>
</dbReference>
<protein>
    <submittedName>
        <fullName evidence="1">Uncharacterized protein</fullName>
    </submittedName>
</protein>
<accession>A0ABP9YRL0</accession>
<comment type="caution">
    <text evidence="1">The sequence shown here is derived from an EMBL/GenBank/DDBJ whole genome shotgun (WGS) entry which is preliminary data.</text>
</comment>
<evidence type="ECO:0000313" key="1">
    <source>
        <dbReference type="EMBL" id="GAA5809465.1"/>
    </source>
</evidence>